<dbReference type="Pfam" id="PF14223">
    <property type="entry name" value="Retrotran_gag_2"/>
    <property type="match status" value="1"/>
</dbReference>
<dbReference type="EMBL" id="BDDD01001099">
    <property type="protein sequence ID" value="GAV73343.1"/>
    <property type="molecule type" value="Genomic_DNA"/>
</dbReference>
<feature type="compositionally biased region" description="Basic residues" evidence="1">
    <location>
        <begin position="98"/>
        <end position="112"/>
    </location>
</feature>
<organism evidence="2 3">
    <name type="scientific">Cephalotus follicularis</name>
    <name type="common">Albany pitcher plant</name>
    <dbReference type="NCBI Taxonomy" id="3775"/>
    <lineage>
        <taxon>Eukaryota</taxon>
        <taxon>Viridiplantae</taxon>
        <taxon>Streptophyta</taxon>
        <taxon>Embryophyta</taxon>
        <taxon>Tracheophyta</taxon>
        <taxon>Spermatophyta</taxon>
        <taxon>Magnoliopsida</taxon>
        <taxon>eudicotyledons</taxon>
        <taxon>Gunneridae</taxon>
        <taxon>Pentapetalae</taxon>
        <taxon>rosids</taxon>
        <taxon>fabids</taxon>
        <taxon>Oxalidales</taxon>
        <taxon>Cephalotaceae</taxon>
        <taxon>Cephalotus</taxon>
    </lineage>
</organism>
<dbReference type="OrthoDB" id="1909174at2759"/>
<keyword evidence="3" id="KW-1185">Reference proteome</keyword>
<accession>A0A1Q3BZZ6</accession>
<sequence length="120" mass="13922">LVLKFEMYKKEPKNSMTEHLRIMSAMIKDLKNAKVALSDEQQVQAVIRSLPNSWVNRRQILTHTENIKNFADVSRHVKLEAEREEAIRAIALFAQRGKRHGNWSKRKKKGTSSRKEGSSH</sequence>
<feature type="region of interest" description="Disordered" evidence="1">
    <location>
        <begin position="98"/>
        <end position="120"/>
    </location>
</feature>
<dbReference type="AlphaFoldDB" id="A0A1Q3BZZ6"/>
<proteinExistence type="predicted"/>
<comment type="caution">
    <text evidence="2">The sequence shown here is derived from an EMBL/GenBank/DDBJ whole genome shotgun (WGS) entry which is preliminary data.</text>
</comment>
<evidence type="ECO:0000313" key="2">
    <source>
        <dbReference type="EMBL" id="GAV73343.1"/>
    </source>
</evidence>
<dbReference type="InParanoid" id="A0A1Q3BZZ6"/>
<evidence type="ECO:0000256" key="1">
    <source>
        <dbReference type="SAM" id="MobiDB-lite"/>
    </source>
</evidence>
<name>A0A1Q3BZZ6_CEPFO</name>
<evidence type="ECO:0000313" key="3">
    <source>
        <dbReference type="Proteomes" id="UP000187406"/>
    </source>
</evidence>
<dbReference type="Proteomes" id="UP000187406">
    <property type="component" value="Unassembled WGS sequence"/>
</dbReference>
<gene>
    <name evidence="2" type="ORF">CFOL_v3_16829</name>
</gene>
<protein>
    <submittedName>
        <fullName evidence="2">UBN2_2 domain-containing protein</fullName>
    </submittedName>
</protein>
<feature type="non-terminal residue" evidence="2">
    <location>
        <position position="1"/>
    </location>
</feature>
<reference evidence="3" key="1">
    <citation type="submission" date="2016-04" db="EMBL/GenBank/DDBJ databases">
        <title>Cephalotus genome sequencing.</title>
        <authorList>
            <person name="Fukushima K."/>
            <person name="Hasebe M."/>
            <person name="Fang X."/>
        </authorList>
    </citation>
    <scope>NUCLEOTIDE SEQUENCE [LARGE SCALE GENOMIC DNA]</scope>
    <source>
        <strain evidence="3">cv. St1</strain>
    </source>
</reference>